<keyword evidence="3 10" id="KW-0689">Ribosomal protein</keyword>
<comment type="similarity">
    <text evidence="6">Belongs to the mitochondrion-specific ribosomal protein mL37 family.</text>
</comment>
<evidence type="ECO:0000256" key="8">
    <source>
        <dbReference type="ARBA" id="ARBA00041617"/>
    </source>
</evidence>
<comment type="subcellular location">
    <subcellularLocation>
        <location evidence="1">Mitochondrion</location>
    </subcellularLocation>
</comment>
<keyword evidence="4" id="KW-0496">Mitochondrion</keyword>
<dbReference type="InterPro" id="IPR052482">
    <property type="entry name" value="mtLSU_mL37"/>
</dbReference>
<name>A0ABM1M3N4_NICVS</name>
<organism evidence="9 10">
    <name type="scientific">Nicrophorus vespilloides</name>
    <name type="common">Boreal carrion beetle</name>
    <dbReference type="NCBI Taxonomy" id="110193"/>
    <lineage>
        <taxon>Eukaryota</taxon>
        <taxon>Metazoa</taxon>
        <taxon>Ecdysozoa</taxon>
        <taxon>Arthropoda</taxon>
        <taxon>Hexapoda</taxon>
        <taxon>Insecta</taxon>
        <taxon>Pterygota</taxon>
        <taxon>Neoptera</taxon>
        <taxon>Endopterygota</taxon>
        <taxon>Coleoptera</taxon>
        <taxon>Polyphaga</taxon>
        <taxon>Staphyliniformia</taxon>
        <taxon>Silphidae</taxon>
        <taxon>Nicrophorinae</taxon>
        <taxon>Nicrophorus</taxon>
    </lineage>
</organism>
<evidence type="ECO:0000256" key="3">
    <source>
        <dbReference type="ARBA" id="ARBA00022980"/>
    </source>
</evidence>
<gene>
    <name evidence="10" type="primary">LOC108557255</name>
</gene>
<sequence>MRLTQILLRQHIGKHIKKHWRVQGKKIPRESSALQSLKDKNIPIYEPNEILEETRTFEKVDVIGIIPKQIAFDSTHPNWHSRVCHTYKDENVLLEGLNQAKCLTRTVELQQGLPDKIIIKNSSKELDSRVKKIIYNSHLFDSEQVKLPKLKDPERPAWNFPRLLGISESRRNVLMVAKLLQLIESLSGPQLTKQRFVLNDLQFAFPFEKSGDLIQFLIKGDTLITSDKPLQPITQDAGQDVQLPNLYPIKDTVTLNMENIYEMKNVYPVQKAISKHHPHTVFIHYNATEVKNIYEEEVTDDQILGRSLLKTFTVAATYAKEQFGEDVKVLPKPVTMQAVQSDGKFFHFGVLQLNTLDLDSEDGPKNIWYQTDKMSLFESCSYVSGKPTLVGYNNDVIKHLLALYDNV</sequence>
<keyword evidence="9" id="KW-1185">Reference proteome</keyword>
<protein>
    <recommendedName>
        <fullName evidence="7">Large ribosomal subunit protein mL37</fullName>
    </recommendedName>
    <alternativeName>
        <fullName evidence="8">39S ribosomal protein L37, mitochondrial</fullName>
    </alternativeName>
</protein>
<accession>A0ABM1M3N4</accession>
<evidence type="ECO:0000256" key="2">
    <source>
        <dbReference type="ARBA" id="ARBA00022946"/>
    </source>
</evidence>
<evidence type="ECO:0000256" key="6">
    <source>
        <dbReference type="ARBA" id="ARBA00037985"/>
    </source>
</evidence>
<evidence type="ECO:0000313" key="10">
    <source>
        <dbReference type="RefSeq" id="XP_017769184.1"/>
    </source>
</evidence>
<evidence type="ECO:0000256" key="5">
    <source>
        <dbReference type="ARBA" id="ARBA00023274"/>
    </source>
</evidence>
<evidence type="ECO:0000256" key="1">
    <source>
        <dbReference type="ARBA" id="ARBA00004173"/>
    </source>
</evidence>
<evidence type="ECO:0000256" key="7">
    <source>
        <dbReference type="ARBA" id="ARBA00039442"/>
    </source>
</evidence>
<dbReference type="PANTHER" id="PTHR15889:SF2">
    <property type="entry name" value="LARGE RIBOSOMAL SUBUNIT PROTEIN ML37"/>
    <property type="match status" value="1"/>
</dbReference>
<dbReference type="InterPro" id="IPR010793">
    <property type="entry name" value="Ribosomal_mL37/mL65"/>
</dbReference>
<proteinExistence type="inferred from homology"/>
<dbReference type="RefSeq" id="XP_017769184.1">
    <property type="nucleotide sequence ID" value="XM_017913695.1"/>
</dbReference>
<dbReference type="GeneID" id="108557255"/>
<keyword evidence="2" id="KW-0809">Transit peptide</keyword>
<dbReference type="PANTHER" id="PTHR15889">
    <property type="entry name" value="MITOCHONDRIAL RIBOSOMAL PROTEIN L37"/>
    <property type="match status" value="1"/>
</dbReference>
<reference evidence="10" key="1">
    <citation type="submission" date="2025-08" db="UniProtKB">
        <authorList>
            <consortium name="RefSeq"/>
        </authorList>
    </citation>
    <scope>IDENTIFICATION</scope>
    <source>
        <tissue evidence="10">Whole Larva</tissue>
    </source>
</reference>
<dbReference type="Pfam" id="PF07147">
    <property type="entry name" value="PDCD9"/>
    <property type="match status" value="1"/>
</dbReference>
<evidence type="ECO:0000313" key="9">
    <source>
        <dbReference type="Proteomes" id="UP000695000"/>
    </source>
</evidence>
<keyword evidence="5" id="KW-0687">Ribonucleoprotein</keyword>
<evidence type="ECO:0000256" key="4">
    <source>
        <dbReference type="ARBA" id="ARBA00023128"/>
    </source>
</evidence>
<dbReference type="Proteomes" id="UP000695000">
    <property type="component" value="Unplaced"/>
</dbReference>
<dbReference type="GO" id="GO:0005840">
    <property type="term" value="C:ribosome"/>
    <property type="evidence" value="ECO:0007669"/>
    <property type="project" value="UniProtKB-KW"/>
</dbReference>